<dbReference type="SUPFAM" id="SSF52833">
    <property type="entry name" value="Thioredoxin-like"/>
    <property type="match status" value="1"/>
</dbReference>
<organism evidence="3 4">
    <name type="scientific">Azotobacter chroococcum NCIMB 8003</name>
    <dbReference type="NCBI Taxonomy" id="1328314"/>
    <lineage>
        <taxon>Bacteria</taxon>
        <taxon>Pseudomonadati</taxon>
        <taxon>Pseudomonadota</taxon>
        <taxon>Gammaproteobacteria</taxon>
        <taxon>Pseudomonadales</taxon>
        <taxon>Pseudomonadaceae</taxon>
        <taxon>Azotobacter</taxon>
    </lineage>
</organism>
<dbReference type="PANTHER" id="PTHR13887:SF56">
    <property type="entry name" value="THIOREDOXIN-LIKE REDUCTASE RV2466C"/>
    <property type="match status" value="1"/>
</dbReference>
<dbReference type="RefSeq" id="WP_040107218.1">
    <property type="nucleotide sequence ID" value="NZ_CP010420.1"/>
</dbReference>
<dbReference type="EMBL" id="CP010420">
    <property type="protein sequence ID" value="AJE23675.1"/>
    <property type="molecule type" value="Genomic_DNA"/>
</dbReference>
<protein>
    <recommendedName>
        <fullName evidence="2">Thioredoxin-like fold domain-containing protein</fullName>
    </recommendedName>
</protein>
<geneLocation type="plasmid" evidence="3 4">
    <name>pAcX50e</name>
</geneLocation>
<dbReference type="Proteomes" id="UP000068210">
    <property type="component" value="Plasmid pAcX50e"/>
</dbReference>
<dbReference type="HOGENOM" id="CLU_000288_47_2_6"/>
<reference evidence="3 4" key="1">
    <citation type="journal article" date="2015" name="PLoS ONE">
        <title>Azotobacter Genomes: The Genome of Azotobacter chroococcum NCIMB 8003 (ATCC 4412).</title>
        <authorList>
            <person name="Robson R.L."/>
            <person name="Jones R."/>
            <person name="Robson R.M."/>
            <person name="Schwartz A."/>
            <person name="Richardson T.H."/>
        </authorList>
    </citation>
    <scope>NUCLEOTIDE SEQUENCE [LARGE SCALE GENOMIC DNA]</scope>
    <source>
        <strain evidence="3 4">NCIMB 8003</strain>
        <plasmid evidence="4">Plasmid pAcX50e</plasmid>
    </source>
</reference>
<evidence type="ECO:0000259" key="2">
    <source>
        <dbReference type="Pfam" id="PF13462"/>
    </source>
</evidence>
<dbReference type="KEGG" id="acx:Achr_e840"/>
<evidence type="ECO:0000256" key="1">
    <source>
        <dbReference type="ARBA" id="ARBA00005791"/>
    </source>
</evidence>
<dbReference type="InterPro" id="IPR036249">
    <property type="entry name" value="Thioredoxin-like_sf"/>
</dbReference>
<feature type="domain" description="Thioredoxin-like fold" evidence="2">
    <location>
        <begin position="82"/>
        <end position="227"/>
    </location>
</feature>
<name>A0A0C4WUT3_9GAMM</name>
<sequence>MSSPSIRSTLLTTGLATALVVGGFYHFKLVGHYQSEIADLNNQLEMLTPAGIDTAAMTELIGNLKLVPSGEVGNTGNAVPDNWIYGAATARYTLVEMTDTECPYCREHFPILKGLIDSSGGHINAALLHVPAHGEASRNQALAIECAGEQGGSEAAWKYAESVFQSTPSNGKGVSGSLTSLATALGLDGKRFAGCLDSIEAVDRVKADLDQALKLGITQTPSTLVVDNESGQSLVLQGAHASRDGILQALEGLSGQRKGANHE</sequence>
<dbReference type="PANTHER" id="PTHR13887">
    <property type="entry name" value="GLUTATHIONE S-TRANSFERASE KAPPA"/>
    <property type="match status" value="1"/>
</dbReference>
<evidence type="ECO:0000313" key="3">
    <source>
        <dbReference type="EMBL" id="AJE23675.1"/>
    </source>
</evidence>
<proteinExistence type="inferred from homology"/>
<comment type="similarity">
    <text evidence="1">Belongs to the thioredoxin family. DsbA subfamily.</text>
</comment>
<keyword evidence="3" id="KW-0614">Plasmid</keyword>
<evidence type="ECO:0000313" key="4">
    <source>
        <dbReference type="Proteomes" id="UP000068210"/>
    </source>
</evidence>
<accession>A0A0C4WUT3</accession>
<keyword evidence="4" id="KW-1185">Reference proteome</keyword>
<dbReference type="AlphaFoldDB" id="A0A0C4WUT3"/>
<dbReference type="Gene3D" id="3.40.30.10">
    <property type="entry name" value="Glutaredoxin"/>
    <property type="match status" value="1"/>
</dbReference>
<dbReference type="InterPro" id="IPR012336">
    <property type="entry name" value="Thioredoxin-like_fold"/>
</dbReference>
<gene>
    <name evidence="3" type="ORF">Achr_e840</name>
</gene>
<dbReference type="Pfam" id="PF13462">
    <property type="entry name" value="Thioredoxin_4"/>
    <property type="match status" value="1"/>
</dbReference>